<organism evidence="1">
    <name type="scientific">marine sediment metagenome</name>
    <dbReference type="NCBI Taxonomy" id="412755"/>
    <lineage>
        <taxon>unclassified sequences</taxon>
        <taxon>metagenomes</taxon>
        <taxon>ecological metagenomes</taxon>
    </lineage>
</organism>
<sequence>PSRSQLAARNDLERPVLVADHAGIGVQGRQRRGCARWCGAGDIVRASGDRHRGKALIGHTLPLNPVAQVLVGIKGHQLTGDIKAARDPAFIVGITVAPLGYIARWFAAHLGRDRHIAQGLHLAGGGRAVDLRNTRARFIIGIQWRAGGSPQGDER</sequence>
<accession>A0A0F8Y1W1</accession>
<reference evidence="1" key="1">
    <citation type="journal article" date="2015" name="Nature">
        <title>Complex archaea that bridge the gap between prokaryotes and eukaryotes.</title>
        <authorList>
            <person name="Spang A."/>
            <person name="Saw J.H."/>
            <person name="Jorgensen S.L."/>
            <person name="Zaremba-Niedzwiedzka K."/>
            <person name="Martijn J."/>
            <person name="Lind A.E."/>
            <person name="van Eijk R."/>
            <person name="Schleper C."/>
            <person name="Guy L."/>
            <person name="Ettema T.J."/>
        </authorList>
    </citation>
    <scope>NUCLEOTIDE SEQUENCE</scope>
</reference>
<gene>
    <name evidence="1" type="ORF">LCGC14_2952940</name>
</gene>
<evidence type="ECO:0000313" key="1">
    <source>
        <dbReference type="EMBL" id="KKK67550.1"/>
    </source>
</evidence>
<protein>
    <submittedName>
        <fullName evidence="1">Uncharacterized protein</fullName>
    </submittedName>
</protein>
<dbReference type="AlphaFoldDB" id="A0A0F8Y1W1"/>
<comment type="caution">
    <text evidence="1">The sequence shown here is derived from an EMBL/GenBank/DDBJ whole genome shotgun (WGS) entry which is preliminary data.</text>
</comment>
<dbReference type="EMBL" id="LAZR01059558">
    <property type="protein sequence ID" value="KKK67550.1"/>
    <property type="molecule type" value="Genomic_DNA"/>
</dbReference>
<feature type="non-terminal residue" evidence="1">
    <location>
        <position position="1"/>
    </location>
</feature>
<name>A0A0F8Y1W1_9ZZZZ</name>
<proteinExistence type="predicted"/>